<evidence type="ECO:0000313" key="1">
    <source>
        <dbReference type="EMBL" id="AVX24807.1"/>
    </source>
</evidence>
<dbReference type="EMBL" id="CP028490">
    <property type="protein sequence ID" value="AVX24807.1"/>
    <property type="molecule type" value="Genomic_DNA"/>
</dbReference>
<evidence type="ECO:0000313" key="2">
    <source>
        <dbReference type="Proteomes" id="UP000240475"/>
    </source>
</evidence>
<name>A0AAD0I9H6_PSESX</name>
<dbReference type="AlphaFoldDB" id="A0AAD0I9H6"/>
<reference evidence="1 2" key="1">
    <citation type="submission" date="2018-04" db="EMBL/GenBank/DDBJ databases">
        <authorList>
            <person name="Cha J.-S."/>
        </authorList>
    </citation>
    <scope>NUCLEOTIDE SEQUENCE [LARGE SCALE GENOMIC DNA]</scope>
    <source>
        <strain evidence="1 2">LMG5095</strain>
    </source>
</reference>
<dbReference type="Proteomes" id="UP000240475">
    <property type="component" value="Chromosome"/>
</dbReference>
<organism evidence="1 2">
    <name type="scientific">Pseudomonas syringae pv. atrofaciens</name>
    <dbReference type="NCBI Taxonomy" id="192087"/>
    <lineage>
        <taxon>Bacteria</taxon>
        <taxon>Pseudomonadati</taxon>
        <taxon>Pseudomonadota</taxon>
        <taxon>Gammaproteobacteria</taxon>
        <taxon>Pseudomonadales</taxon>
        <taxon>Pseudomonadaceae</taxon>
        <taxon>Pseudomonas</taxon>
        <taxon>Pseudomonas syringae</taxon>
    </lineage>
</organism>
<proteinExistence type="predicted"/>
<accession>A0AAD0I9H6</accession>
<protein>
    <submittedName>
        <fullName evidence="1">Uncharacterized protein</fullName>
    </submittedName>
</protein>
<gene>
    <name evidence="1" type="ORF">DA456_16160</name>
</gene>
<sequence>MGASLLAKAMDQARCFLSIYGPFREQARSHSECVWQALRRLNAVSKTTVGASLLAKAIDQARCFLSIYGPFREQARSHRECVWQALRRVMQ</sequence>